<gene>
    <name evidence="2" type="ORF">B5G26_14385</name>
</gene>
<dbReference type="Pfam" id="PF02515">
    <property type="entry name" value="CoA_transf_3"/>
    <property type="match status" value="1"/>
</dbReference>
<accession>A0A1Y3U4V2</accession>
<comment type="caution">
    <text evidence="2">The sequence shown here is derived from an EMBL/GenBank/DDBJ whole genome shotgun (WGS) entry which is preliminary data.</text>
</comment>
<dbReference type="InterPro" id="IPR023606">
    <property type="entry name" value="CoA-Trfase_III_dom_1_sf"/>
</dbReference>
<dbReference type="Gene3D" id="3.30.1540.10">
    <property type="entry name" value="formyl-coa transferase, domain 3"/>
    <property type="match status" value="1"/>
</dbReference>
<dbReference type="InterPro" id="IPR003673">
    <property type="entry name" value="CoA-Trfase_fam_III"/>
</dbReference>
<dbReference type="EMBL" id="NFHM01000032">
    <property type="protein sequence ID" value="OUN40320.1"/>
    <property type="molecule type" value="Genomic_DNA"/>
</dbReference>
<sequence length="424" mass="46404">MCIFSAFLAFLDLAQILLYICAKKSKGVVTMNALENIKILDLSEKLTISLATLYLSSYGAEVTKVERPNGGDKARSWEPVKNGDSLYFNYLNSGKKSITLDIATAEGAEILKKLLPFYDVVCVGAEAGYMESLGLGYEDLKAMKPDIIYASYSYYGETGPYKNKPASSLTAQAKGVAMDMTGVHNEYPVQSAPSIAEHYSAVYFATGIVMALIDRNIRGIGQKVDIALLDSIYSCIEAAPAAYSTVGEVHKRKGNFDPSCAPYDTFETSDGYVAVGVATQNQWEKFCDVLDLGDLKEDPRFIDNEGRRTDYMNTLCPILAKRLSVYTKTEVENKCRTQGIPCCAVLTIPEITDLPNTLENGYMVSVNSEKYGTLRYPSIPFVLGDTKAKSFADAPALGKDTNACIEMLGITEKDIHTLQGKKVI</sequence>
<evidence type="ECO:0000313" key="2">
    <source>
        <dbReference type="EMBL" id="OUN40320.1"/>
    </source>
</evidence>
<dbReference type="PANTHER" id="PTHR48207:SF3">
    <property type="entry name" value="SUCCINATE--HYDROXYMETHYLGLUTARATE COA-TRANSFERASE"/>
    <property type="match status" value="1"/>
</dbReference>
<dbReference type="InterPro" id="IPR044855">
    <property type="entry name" value="CoA-Trfase_III_dom3_sf"/>
</dbReference>
<evidence type="ECO:0008006" key="4">
    <source>
        <dbReference type="Google" id="ProtNLM"/>
    </source>
</evidence>
<dbReference type="SUPFAM" id="SSF89796">
    <property type="entry name" value="CoA-transferase family III (CaiB/BaiF)"/>
    <property type="match status" value="1"/>
</dbReference>
<organism evidence="2 3">
    <name type="scientific">Anaerotignum lactatifermentans</name>
    <dbReference type="NCBI Taxonomy" id="160404"/>
    <lineage>
        <taxon>Bacteria</taxon>
        <taxon>Bacillati</taxon>
        <taxon>Bacillota</taxon>
        <taxon>Clostridia</taxon>
        <taxon>Lachnospirales</taxon>
        <taxon>Anaerotignaceae</taxon>
        <taxon>Anaerotignum</taxon>
    </lineage>
</organism>
<keyword evidence="1" id="KW-0808">Transferase</keyword>
<dbReference type="InterPro" id="IPR050483">
    <property type="entry name" value="CoA-transferase_III_domain"/>
</dbReference>
<reference evidence="3" key="1">
    <citation type="submission" date="2017-04" db="EMBL/GenBank/DDBJ databases">
        <title>Function of individual gut microbiota members based on whole genome sequencing of pure cultures obtained from chicken caecum.</title>
        <authorList>
            <person name="Medvecky M."/>
            <person name="Cejkova D."/>
            <person name="Polansky O."/>
            <person name="Karasova D."/>
            <person name="Kubasova T."/>
            <person name="Cizek A."/>
            <person name="Rychlik I."/>
        </authorList>
    </citation>
    <scope>NUCLEOTIDE SEQUENCE [LARGE SCALE GENOMIC DNA]</scope>
    <source>
        <strain evidence="3">An75</strain>
    </source>
</reference>
<dbReference type="Gene3D" id="3.40.50.10540">
    <property type="entry name" value="Crotonobetainyl-coa:carnitine coa-transferase, domain 1"/>
    <property type="match status" value="1"/>
</dbReference>
<proteinExistence type="predicted"/>
<dbReference type="Proteomes" id="UP000195455">
    <property type="component" value="Unassembled WGS sequence"/>
</dbReference>
<dbReference type="AlphaFoldDB" id="A0A1Y3U4V2"/>
<dbReference type="PANTHER" id="PTHR48207">
    <property type="entry name" value="SUCCINATE--HYDROXYMETHYLGLUTARATE COA-TRANSFERASE"/>
    <property type="match status" value="1"/>
</dbReference>
<protein>
    <recommendedName>
        <fullName evidence="4">CoA transferase</fullName>
    </recommendedName>
</protein>
<evidence type="ECO:0000313" key="3">
    <source>
        <dbReference type="Proteomes" id="UP000195455"/>
    </source>
</evidence>
<evidence type="ECO:0000256" key="1">
    <source>
        <dbReference type="ARBA" id="ARBA00022679"/>
    </source>
</evidence>
<dbReference type="GO" id="GO:0008410">
    <property type="term" value="F:CoA-transferase activity"/>
    <property type="evidence" value="ECO:0007669"/>
    <property type="project" value="TreeGrafter"/>
</dbReference>
<name>A0A1Y3U4V2_9FIRM</name>